<evidence type="ECO:0000313" key="2">
    <source>
        <dbReference type="EMBL" id="KAK8721698.1"/>
    </source>
</evidence>
<feature type="domain" description="RNase H type-1" evidence="1">
    <location>
        <begin position="1"/>
        <end position="69"/>
    </location>
</feature>
<sequence>PIIHVDSKAANQALMHREPKDNIHLITSIRGDLQTLMAQGRRATINWIPSHVGIPGNDAPDEAARTATLEAQPRAAISISLSQIALWAAGAARRPFPDPGDSRSLC</sequence>
<keyword evidence="4" id="KW-1185">Reference proteome</keyword>
<evidence type="ECO:0000313" key="3">
    <source>
        <dbReference type="EMBL" id="KAK8734403.1"/>
    </source>
</evidence>
<accession>A0AAW0VXB6</accession>
<dbReference type="SUPFAM" id="SSF53098">
    <property type="entry name" value="Ribonuclease H-like"/>
    <property type="match status" value="1"/>
</dbReference>
<protein>
    <recommendedName>
        <fullName evidence="1">RNase H type-1 domain-containing protein</fullName>
    </recommendedName>
</protein>
<name>A0AAW0VXB6_CHEQU</name>
<dbReference type="EMBL" id="JARKIK010000051">
    <property type="protein sequence ID" value="KAK8734403.1"/>
    <property type="molecule type" value="Genomic_DNA"/>
</dbReference>
<dbReference type="InterPro" id="IPR036397">
    <property type="entry name" value="RNaseH_sf"/>
</dbReference>
<dbReference type="InterPro" id="IPR012337">
    <property type="entry name" value="RNaseH-like_sf"/>
</dbReference>
<dbReference type="PROSITE" id="PS50879">
    <property type="entry name" value="RNASE_H_1"/>
    <property type="match status" value="1"/>
</dbReference>
<gene>
    <name evidence="3" type="ORF">OTU49_006169</name>
    <name evidence="2" type="ORF">OTU49_012519</name>
</gene>
<proteinExistence type="predicted"/>
<dbReference type="GO" id="GO:0004523">
    <property type="term" value="F:RNA-DNA hybrid ribonuclease activity"/>
    <property type="evidence" value="ECO:0007669"/>
    <property type="project" value="InterPro"/>
</dbReference>
<dbReference type="AlphaFoldDB" id="A0AAW0VXB6"/>
<evidence type="ECO:0000259" key="1">
    <source>
        <dbReference type="PROSITE" id="PS50879"/>
    </source>
</evidence>
<reference evidence="2" key="2">
    <citation type="submission" date="2024-01" db="EMBL/GenBank/DDBJ databases">
        <authorList>
            <person name="He J."/>
            <person name="Wang M."/>
            <person name="Zheng J."/>
            <person name="Liu Z."/>
        </authorList>
    </citation>
    <scope>NUCLEOTIDE SEQUENCE</scope>
    <source>
        <strain evidence="2">ZL_2023a</strain>
        <tissue evidence="2">Muscle</tissue>
    </source>
</reference>
<reference evidence="2 4" key="1">
    <citation type="journal article" date="2024" name="BMC Genomics">
        <title>Genome assembly of redclaw crayfish (Cherax quadricarinatus) provides insights into its immune adaptation and hypoxia tolerance.</title>
        <authorList>
            <person name="Liu Z."/>
            <person name="Zheng J."/>
            <person name="Li H."/>
            <person name="Fang K."/>
            <person name="Wang S."/>
            <person name="He J."/>
            <person name="Zhou D."/>
            <person name="Weng S."/>
            <person name="Chi M."/>
            <person name="Gu Z."/>
            <person name="He J."/>
            <person name="Li F."/>
            <person name="Wang M."/>
        </authorList>
    </citation>
    <scope>NUCLEOTIDE SEQUENCE [LARGE SCALE GENOMIC DNA]</scope>
    <source>
        <strain evidence="2">ZL_2023a</strain>
    </source>
</reference>
<evidence type="ECO:0000313" key="4">
    <source>
        <dbReference type="Proteomes" id="UP001445076"/>
    </source>
</evidence>
<dbReference type="InterPro" id="IPR002156">
    <property type="entry name" value="RNaseH_domain"/>
</dbReference>
<dbReference type="Proteomes" id="UP001445076">
    <property type="component" value="Unassembled WGS sequence"/>
</dbReference>
<dbReference type="EMBL" id="JARKIK010000098">
    <property type="protein sequence ID" value="KAK8721698.1"/>
    <property type="molecule type" value="Genomic_DNA"/>
</dbReference>
<dbReference type="GO" id="GO:0003676">
    <property type="term" value="F:nucleic acid binding"/>
    <property type="evidence" value="ECO:0007669"/>
    <property type="project" value="InterPro"/>
</dbReference>
<comment type="caution">
    <text evidence="2">The sequence shown here is derived from an EMBL/GenBank/DDBJ whole genome shotgun (WGS) entry which is preliminary data.</text>
</comment>
<dbReference type="Gene3D" id="3.30.420.10">
    <property type="entry name" value="Ribonuclease H-like superfamily/Ribonuclease H"/>
    <property type="match status" value="1"/>
</dbReference>
<organism evidence="2 4">
    <name type="scientific">Cherax quadricarinatus</name>
    <name type="common">Australian red claw crayfish</name>
    <dbReference type="NCBI Taxonomy" id="27406"/>
    <lineage>
        <taxon>Eukaryota</taxon>
        <taxon>Metazoa</taxon>
        <taxon>Ecdysozoa</taxon>
        <taxon>Arthropoda</taxon>
        <taxon>Crustacea</taxon>
        <taxon>Multicrustacea</taxon>
        <taxon>Malacostraca</taxon>
        <taxon>Eumalacostraca</taxon>
        <taxon>Eucarida</taxon>
        <taxon>Decapoda</taxon>
        <taxon>Pleocyemata</taxon>
        <taxon>Astacidea</taxon>
        <taxon>Parastacoidea</taxon>
        <taxon>Parastacidae</taxon>
        <taxon>Cherax</taxon>
    </lineage>
</organism>
<feature type="non-terminal residue" evidence="2">
    <location>
        <position position="1"/>
    </location>
</feature>